<accession>A0AA35SGD2</accession>
<keyword evidence="2" id="KW-1185">Reference proteome</keyword>
<evidence type="ECO:0000313" key="2">
    <source>
        <dbReference type="Proteomes" id="UP001174909"/>
    </source>
</evidence>
<gene>
    <name evidence="1" type="ORF">GBAR_LOCUS16321</name>
</gene>
<dbReference type="Proteomes" id="UP001174909">
    <property type="component" value="Unassembled WGS sequence"/>
</dbReference>
<organism evidence="1 2">
    <name type="scientific">Geodia barretti</name>
    <name type="common">Barrett's horny sponge</name>
    <dbReference type="NCBI Taxonomy" id="519541"/>
    <lineage>
        <taxon>Eukaryota</taxon>
        <taxon>Metazoa</taxon>
        <taxon>Porifera</taxon>
        <taxon>Demospongiae</taxon>
        <taxon>Heteroscleromorpha</taxon>
        <taxon>Tetractinellida</taxon>
        <taxon>Astrophorina</taxon>
        <taxon>Geodiidae</taxon>
        <taxon>Geodia</taxon>
    </lineage>
</organism>
<proteinExistence type="predicted"/>
<reference evidence="1" key="1">
    <citation type="submission" date="2023-03" db="EMBL/GenBank/DDBJ databases">
        <authorList>
            <person name="Steffen K."/>
            <person name="Cardenas P."/>
        </authorList>
    </citation>
    <scope>NUCLEOTIDE SEQUENCE</scope>
</reference>
<comment type="caution">
    <text evidence="1">The sequence shown here is derived from an EMBL/GenBank/DDBJ whole genome shotgun (WGS) entry which is preliminary data.</text>
</comment>
<evidence type="ECO:0000313" key="1">
    <source>
        <dbReference type="EMBL" id="CAI8028668.1"/>
    </source>
</evidence>
<protein>
    <submittedName>
        <fullName evidence="1">Uncharacterized protein</fullName>
    </submittedName>
</protein>
<dbReference type="AlphaFoldDB" id="A0AA35SGD2"/>
<dbReference type="EMBL" id="CASHTH010002353">
    <property type="protein sequence ID" value="CAI8028668.1"/>
    <property type="molecule type" value="Genomic_DNA"/>
</dbReference>
<sequence length="110" mass="13392">MALWIEYRKYNKRPDLRQVMDFVIVNSEQHSEFDEFKRAMNDPDCVLLSSNALLDYWNEFERSVSQSTITVYGQKHHKLHYTEMDQLIEWVMKQREKRVSIVIIQIFFES</sequence>
<name>A0AA35SGD2_GEOBA</name>